<dbReference type="Pfam" id="PF10036">
    <property type="entry name" value="RLL"/>
    <property type="match status" value="1"/>
</dbReference>
<dbReference type="AlphaFoldDB" id="A0A090L5K8"/>
<dbReference type="OrthoDB" id="514167at2759"/>
<feature type="region of interest" description="Disordered" evidence="1">
    <location>
        <begin position="129"/>
        <end position="167"/>
    </location>
</feature>
<dbReference type="PANTHER" id="PTHR15924">
    <property type="entry name" value="CLE"/>
    <property type="match status" value="1"/>
</dbReference>
<protein>
    <submittedName>
        <fullName evidence="2 4">Uncharacterized protein</fullName>
    </submittedName>
</protein>
<sequence length="564" mass="60818">MSSGKSRTHLLQLSSSESSDVGTGREIDFIPKLDGNLEESQDVGTAREIKPSHKVPLADISNDPTSDVETAREVSQGPHSMPKDNLNISGLNQALGTLNIQGLPQASSSAPTENPQVITPTEQVPAIVSNEKNQSNEISLTTSSAQEQPSNVVPVSTEVQPVSTGTPQIVSSSAVETANVANQPQQIAAPAINETSQPNPSVQEVPQVQPTATEVQQTPVAAPGVSETPSTPQPVPPSSVETLPSANVTLTTENVNEEKPKIIEEEKPKSDVNDKLCENKLKSNDVASLNSSSTDVVQPKVVESGTEKAAPLLVHIAPSETACGKKDEVKEEASKGVNIIPVKDSIPEKVKVDEPKDTTHNAVKETATLNPSEHKITKPETPVITKTQVEVKNEDTKVNSLPNKVEQKVSAKEAEKPKVEATKSQPKKEIQPEKQSSGCYDEKIVASELESLAQNLGLPKGSTQEETISILYFYIKNAESKGYLKNIIQKPKKNDRVTVMSIDEVPLGMKTSGNKKIDTLAKIVRLKYLEQFRDIQEYVNQRINKAQIMTADPKTNMSLAKVGF</sequence>
<reference evidence="2 3" key="1">
    <citation type="submission" date="2014-09" db="EMBL/GenBank/DDBJ databases">
        <authorList>
            <person name="Martin A.A."/>
        </authorList>
    </citation>
    <scope>NUCLEOTIDE SEQUENCE</scope>
    <source>
        <strain evidence="3">ED321</strain>
        <strain evidence="2">ED321 Heterogonic</strain>
    </source>
</reference>
<name>A0A090L5K8_STRRB</name>
<keyword evidence="3" id="KW-1185">Reference proteome</keyword>
<reference evidence="4" key="2">
    <citation type="submission" date="2020-12" db="UniProtKB">
        <authorList>
            <consortium name="WormBaseParasite"/>
        </authorList>
    </citation>
    <scope>IDENTIFICATION</scope>
</reference>
<evidence type="ECO:0000256" key="1">
    <source>
        <dbReference type="SAM" id="MobiDB-lite"/>
    </source>
</evidence>
<feature type="compositionally biased region" description="Basic and acidic residues" evidence="1">
    <location>
        <begin position="256"/>
        <end position="274"/>
    </location>
</feature>
<feature type="compositionally biased region" description="Polar residues" evidence="1">
    <location>
        <begin position="244"/>
        <end position="254"/>
    </location>
</feature>
<organism evidence="2">
    <name type="scientific">Strongyloides ratti</name>
    <name type="common">Parasitic roundworm</name>
    <dbReference type="NCBI Taxonomy" id="34506"/>
    <lineage>
        <taxon>Eukaryota</taxon>
        <taxon>Metazoa</taxon>
        <taxon>Ecdysozoa</taxon>
        <taxon>Nematoda</taxon>
        <taxon>Chromadorea</taxon>
        <taxon>Rhabditida</taxon>
        <taxon>Tylenchina</taxon>
        <taxon>Panagrolaimomorpha</taxon>
        <taxon>Strongyloidoidea</taxon>
        <taxon>Strongyloididae</taxon>
        <taxon>Strongyloides</taxon>
    </lineage>
</organism>
<evidence type="ECO:0000313" key="4">
    <source>
        <dbReference type="WBParaSite" id="SRAE_1000326500.1"/>
    </source>
</evidence>
<accession>A0A090L5K8</accession>
<feature type="region of interest" description="Disordered" evidence="1">
    <location>
        <begin position="42"/>
        <end position="85"/>
    </location>
</feature>
<dbReference type="WormBase" id="SRAE_1000326500">
    <property type="protein sequence ID" value="SRP04656"/>
    <property type="gene ID" value="WBGene00259882"/>
</dbReference>
<evidence type="ECO:0000313" key="3">
    <source>
        <dbReference type="Proteomes" id="UP000035682"/>
    </source>
</evidence>
<feature type="compositionally biased region" description="Polar residues" evidence="1">
    <location>
        <begin position="194"/>
        <end position="219"/>
    </location>
</feature>
<feature type="compositionally biased region" description="Basic and acidic residues" evidence="1">
    <location>
        <begin position="405"/>
        <end position="432"/>
    </location>
</feature>
<dbReference type="WBParaSite" id="SRAE_1000326500.1">
    <property type="protein sequence ID" value="SRAE_1000326500.1"/>
    <property type="gene ID" value="WBGene00259882"/>
</dbReference>
<feature type="region of interest" description="Disordered" evidence="1">
    <location>
        <begin position="188"/>
        <end position="274"/>
    </location>
</feature>
<feature type="region of interest" description="Disordered" evidence="1">
    <location>
        <begin position="394"/>
        <end position="436"/>
    </location>
</feature>
<dbReference type="STRING" id="34506.A0A090L5K8"/>
<dbReference type="RefSeq" id="XP_024504213.1">
    <property type="nucleotide sequence ID" value="XM_024650435.1"/>
</dbReference>
<evidence type="ECO:0000313" key="2">
    <source>
        <dbReference type="EMBL" id="CEF65012.1"/>
    </source>
</evidence>
<feature type="region of interest" description="Disordered" evidence="1">
    <location>
        <begin position="1"/>
        <end position="27"/>
    </location>
</feature>
<gene>
    <name evidence="2 4 5" type="ORF">SRAE_1000326500</name>
</gene>
<proteinExistence type="predicted"/>
<feature type="compositionally biased region" description="Polar residues" evidence="1">
    <location>
        <begin position="1"/>
        <end position="21"/>
    </location>
</feature>
<dbReference type="CTD" id="36377377"/>
<feature type="compositionally biased region" description="Polar residues" evidence="1">
    <location>
        <begin position="130"/>
        <end position="167"/>
    </location>
</feature>
<dbReference type="EMBL" id="LN609528">
    <property type="protein sequence ID" value="CEF65012.1"/>
    <property type="molecule type" value="Genomic_DNA"/>
</dbReference>
<dbReference type="InterPro" id="IPR019265">
    <property type="entry name" value="RTRAF"/>
</dbReference>
<evidence type="ECO:0000313" key="5">
    <source>
        <dbReference type="WormBase" id="SRAE_1000326500"/>
    </source>
</evidence>
<dbReference type="GeneID" id="36377377"/>
<dbReference type="Proteomes" id="UP000035682">
    <property type="component" value="Unplaced"/>
</dbReference>